<name>A0A432MHT7_9BACT</name>
<keyword evidence="2" id="KW-1185">Reference proteome</keyword>
<comment type="caution">
    <text evidence="1">The sequence shown here is derived from an EMBL/GenBank/DDBJ whole genome shotgun (WGS) entry which is preliminary data.</text>
</comment>
<dbReference type="InterPro" id="IPR003737">
    <property type="entry name" value="GlcNAc_PI_deacetylase-related"/>
</dbReference>
<dbReference type="InterPro" id="IPR024078">
    <property type="entry name" value="LmbE-like_dom_sf"/>
</dbReference>
<sequence>MQPESPLSDSSSRWKPVYDDLLRIVLASGAHGQLVDVREPIRRAVRADRPLVMLCPHPDDGAITAACLLHEFAVERGLPVIEVLVFAGERNVDAPWLNNQKKVTVREKEFRLECDVLGAEPVCWDLDAYRSPGYRPTAADLDKIVGWFEQRRPGALIIPPATDAHMAHRMTRCFAAIGLIGAGLADTLVLSGWTPWGPLPQPNAFFTYDEQAERTKEWAINCHASQVKLTDYTEFCNHLGRAYAALTREWSEGHRLAGGRTPRADDHAAGVELFRIESFDPTRADLLASDPIQVALGVLGGHLDPRAIREAIPASA</sequence>
<dbReference type="OrthoDB" id="241405at2"/>
<organism evidence="1 2">
    <name type="scientific">Tautonia sociabilis</name>
    <dbReference type="NCBI Taxonomy" id="2080755"/>
    <lineage>
        <taxon>Bacteria</taxon>
        <taxon>Pseudomonadati</taxon>
        <taxon>Planctomycetota</taxon>
        <taxon>Planctomycetia</taxon>
        <taxon>Isosphaerales</taxon>
        <taxon>Isosphaeraceae</taxon>
        <taxon>Tautonia</taxon>
    </lineage>
</organism>
<evidence type="ECO:0000313" key="2">
    <source>
        <dbReference type="Proteomes" id="UP000280296"/>
    </source>
</evidence>
<dbReference type="RefSeq" id="WP_126726358.1">
    <property type="nucleotide sequence ID" value="NZ_RYZH01000029.1"/>
</dbReference>
<protein>
    <submittedName>
        <fullName evidence="1">GlcNAc-PI de-N-acetylase</fullName>
    </submittedName>
</protein>
<evidence type="ECO:0000313" key="1">
    <source>
        <dbReference type="EMBL" id="RUL86875.1"/>
    </source>
</evidence>
<reference evidence="1 2" key="2">
    <citation type="submission" date="2019-01" db="EMBL/GenBank/DDBJ databases">
        <title>Tautonia sociabilis, a novel thermotolerant planctomycete of Isosphaeraceae family, isolated from a 4000 m deep subterranean habitat.</title>
        <authorList>
            <person name="Kovaleva O.L."/>
            <person name="Elcheninov A.G."/>
            <person name="Van Heerden E."/>
            <person name="Toshchakov S.V."/>
            <person name="Novikov A."/>
            <person name="Bonch-Osmolovskaya E.A."/>
            <person name="Kublanov I.V."/>
        </authorList>
    </citation>
    <scope>NUCLEOTIDE SEQUENCE [LARGE SCALE GENOMIC DNA]</scope>
    <source>
        <strain evidence="1 2">GM2012</strain>
    </source>
</reference>
<proteinExistence type="predicted"/>
<gene>
    <name evidence="1" type="ORF">TsocGM_15435</name>
</gene>
<accession>A0A432MHT7</accession>
<dbReference type="SUPFAM" id="SSF102588">
    <property type="entry name" value="LmbE-like"/>
    <property type="match status" value="1"/>
</dbReference>
<dbReference type="AlphaFoldDB" id="A0A432MHT7"/>
<dbReference type="Proteomes" id="UP000280296">
    <property type="component" value="Unassembled WGS sequence"/>
</dbReference>
<dbReference type="Gene3D" id="3.40.50.10320">
    <property type="entry name" value="LmbE-like"/>
    <property type="match status" value="1"/>
</dbReference>
<dbReference type="EMBL" id="RYZH01000029">
    <property type="protein sequence ID" value="RUL86875.1"/>
    <property type="molecule type" value="Genomic_DNA"/>
</dbReference>
<reference evidence="1 2" key="1">
    <citation type="submission" date="2018-12" db="EMBL/GenBank/DDBJ databases">
        <authorList>
            <person name="Toschakov S.V."/>
        </authorList>
    </citation>
    <scope>NUCLEOTIDE SEQUENCE [LARGE SCALE GENOMIC DNA]</scope>
    <source>
        <strain evidence="1 2">GM2012</strain>
    </source>
</reference>
<dbReference type="Pfam" id="PF02585">
    <property type="entry name" value="PIG-L"/>
    <property type="match status" value="1"/>
</dbReference>